<dbReference type="EMBL" id="JANAKD010000007">
    <property type="protein sequence ID" value="KAJ3499547.1"/>
    <property type="molecule type" value="Genomic_DNA"/>
</dbReference>
<evidence type="ECO:0000313" key="2">
    <source>
        <dbReference type="Proteomes" id="UP001148737"/>
    </source>
</evidence>
<name>A0ACC1R7S5_9HYPO</name>
<dbReference type="Proteomes" id="UP001148737">
    <property type="component" value="Unassembled WGS sequence"/>
</dbReference>
<keyword evidence="2" id="KW-1185">Reference proteome</keyword>
<accession>A0ACC1R7S5</accession>
<reference evidence="1" key="1">
    <citation type="submission" date="2022-07" db="EMBL/GenBank/DDBJ databases">
        <title>Genome Sequence of Lecanicillium saksenae.</title>
        <authorList>
            <person name="Buettner E."/>
        </authorList>
    </citation>
    <scope>NUCLEOTIDE SEQUENCE</scope>
    <source>
        <strain evidence="1">VT-O1</strain>
    </source>
</reference>
<comment type="caution">
    <text evidence="1">The sequence shown here is derived from an EMBL/GenBank/DDBJ whole genome shotgun (WGS) entry which is preliminary data.</text>
</comment>
<sequence>MNVESSGQALMAVKRHSVHVNYSQAVPRQISGLHLAAYFGFEEAVKALLQKTVESEAKDSHSRTPLSWAATYGHDKVVRLLLDLGKADVESKDLSGQTPLSWAAANGHDKVVRLLLDLGKADVESTDVVNMEVSEQLAHMLFGDEEMVPLYGAAVAKIDLESFLRKHDIMIQRYLRDLRRSTADDLLLVAIRALASPIQRQRLTGWISKMVQAVRFQRHYLRNSHLTRTAHHAESESLPSTSLAQGQAVDSESDGSEAEVSEEGDVGSYDDRGTYLNLDISFFLDGPQFQTFKARMYYLVHPPADISAALALDNASVLKILLEKRLKYVAKGEYSWISDLKDVGYTCKEIAELLYERAHDAPWIYFQLTDIPSGQIQCDHHLDCCAHSLFTTSGRDDRLAGWPDWKGDQEVEIRRCVEELCGLGGISPSSRNMSSWNGTVHFEEQNSVASLSYSLASPSLNATEDVVSRLILIVERFATAASLVQHASFCCESFTILRHSRAEDGGAATELKLVRISFSSVVRVLKLLKLLGQQFNAREDLQPTLKDLQSASHKIIGPIFHQDSSEGDDDLLHMTLKVTSLAIQYVCVAFLSYSQAHIGHIQPFFLDVPLQRIHLLGLNTSVTSEFHLTASLVKLTCLGGMTQGPVLVFDASATVDGFPLAQQSGMFDVCAAPEDVLDTWGPGQLIYMPGHADSPLAIKLGGGYISPPFEYDNIGKYHWDSALNLPTTAPSLKFGHKIVIGSFLHVNLNCQIDEEKCWHASSWKLEELGASQSYYDLIEKQVGIQGGPDHFSLTGNLVWAKMPGQTIKRKRLGDPKGMLIAFLDCCWGVRVSFCTGIAQRVRLRDLVADVLPAFAETFTTMTEKEQWDRLKFTHDIITTLKSRGQNPQSIPAWLCSLPDSLGEFVCNLVRWILATLADTGLSSNGEYFSVAWPWNGKVNRCFRIPLDGHSKWALMMADSDDCATFAYITKDCLQTDRNLCRGPNPPWQNHIYLLETSVVCPASAGPGLWTVCPNTTYFFRKLDNDLVWVKATVAGDKTAPAILTRLTSIKSLPRDVRQRLLFKGGWKMQKRLKEKDNWSVTAEMVSILSQTQTQG</sequence>
<organism evidence="1 2">
    <name type="scientific">Lecanicillium saksenae</name>
    <dbReference type="NCBI Taxonomy" id="468837"/>
    <lineage>
        <taxon>Eukaryota</taxon>
        <taxon>Fungi</taxon>
        <taxon>Dikarya</taxon>
        <taxon>Ascomycota</taxon>
        <taxon>Pezizomycotina</taxon>
        <taxon>Sordariomycetes</taxon>
        <taxon>Hypocreomycetidae</taxon>
        <taxon>Hypocreales</taxon>
        <taxon>Cordycipitaceae</taxon>
        <taxon>Lecanicillium</taxon>
    </lineage>
</organism>
<evidence type="ECO:0000313" key="1">
    <source>
        <dbReference type="EMBL" id="KAJ3499547.1"/>
    </source>
</evidence>
<protein>
    <submittedName>
        <fullName evidence="1">Uncharacterized protein</fullName>
    </submittedName>
</protein>
<proteinExistence type="predicted"/>
<gene>
    <name evidence="1" type="ORF">NLG97_g235</name>
</gene>